<name>A0A316UGP5_9BASI</name>
<proteinExistence type="predicted"/>
<evidence type="ECO:0000313" key="2">
    <source>
        <dbReference type="Proteomes" id="UP000245884"/>
    </source>
</evidence>
<protein>
    <submittedName>
        <fullName evidence="1">Uncharacterized protein</fullName>
    </submittedName>
</protein>
<keyword evidence="2" id="KW-1185">Reference proteome</keyword>
<evidence type="ECO:0000313" key="1">
    <source>
        <dbReference type="EMBL" id="PWN24432.1"/>
    </source>
</evidence>
<dbReference type="RefSeq" id="XP_025359044.1">
    <property type="nucleotide sequence ID" value="XM_025507221.1"/>
</dbReference>
<dbReference type="Proteomes" id="UP000245884">
    <property type="component" value="Unassembled WGS sequence"/>
</dbReference>
<dbReference type="AlphaFoldDB" id="A0A316UGP5"/>
<dbReference type="GeneID" id="37029044"/>
<dbReference type="EMBL" id="KZ819681">
    <property type="protein sequence ID" value="PWN24432.1"/>
    <property type="molecule type" value="Genomic_DNA"/>
</dbReference>
<accession>A0A316UGP5</accession>
<reference evidence="1 2" key="1">
    <citation type="journal article" date="2018" name="Mol. Biol. Evol.">
        <title>Broad Genomic Sampling Reveals a Smut Pathogenic Ancestry of the Fungal Clade Ustilaginomycotina.</title>
        <authorList>
            <person name="Kijpornyongpan T."/>
            <person name="Mondo S.J."/>
            <person name="Barry K."/>
            <person name="Sandor L."/>
            <person name="Lee J."/>
            <person name="Lipzen A."/>
            <person name="Pangilinan J."/>
            <person name="LaButti K."/>
            <person name="Hainaut M."/>
            <person name="Henrissat B."/>
            <person name="Grigoriev I.V."/>
            <person name="Spatafora J.W."/>
            <person name="Aime M.C."/>
        </authorList>
    </citation>
    <scope>NUCLEOTIDE SEQUENCE [LARGE SCALE GENOMIC DNA]</scope>
    <source>
        <strain evidence="1 2">MCA 5214</strain>
    </source>
</reference>
<gene>
    <name evidence="1" type="ORF">BDZ90DRAFT_234989</name>
</gene>
<sequence>MAKHFTCTWNGPGPQSPDNYGYVKFCLAQKAKIDGEHAAYNCNDSRVADWNYIGDHQLEIATPCASGGYGDIYCAGTSHWAACLVADSGALNCKYLASHDDCAWPGKFTYQLLPTYLAIFYK</sequence>
<organism evidence="1 2">
    <name type="scientific">Jaminaea rosea</name>
    <dbReference type="NCBI Taxonomy" id="1569628"/>
    <lineage>
        <taxon>Eukaryota</taxon>
        <taxon>Fungi</taxon>
        <taxon>Dikarya</taxon>
        <taxon>Basidiomycota</taxon>
        <taxon>Ustilaginomycotina</taxon>
        <taxon>Exobasidiomycetes</taxon>
        <taxon>Microstromatales</taxon>
        <taxon>Microstromatales incertae sedis</taxon>
        <taxon>Jaminaea</taxon>
    </lineage>
</organism>